<organism evidence="1 2">
    <name type="scientific">Citrullus colocynthis</name>
    <name type="common">colocynth</name>
    <dbReference type="NCBI Taxonomy" id="252529"/>
    <lineage>
        <taxon>Eukaryota</taxon>
        <taxon>Viridiplantae</taxon>
        <taxon>Streptophyta</taxon>
        <taxon>Embryophyta</taxon>
        <taxon>Tracheophyta</taxon>
        <taxon>Spermatophyta</taxon>
        <taxon>Magnoliopsida</taxon>
        <taxon>eudicotyledons</taxon>
        <taxon>Gunneridae</taxon>
        <taxon>Pentapetalae</taxon>
        <taxon>rosids</taxon>
        <taxon>fabids</taxon>
        <taxon>Cucurbitales</taxon>
        <taxon>Cucurbitaceae</taxon>
        <taxon>Benincaseae</taxon>
        <taxon>Citrullus</taxon>
    </lineage>
</organism>
<evidence type="ECO:0000313" key="1">
    <source>
        <dbReference type="EMBL" id="CAK9309342.1"/>
    </source>
</evidence>
<dbReference type="EMBL" id="OZ021735">
    <property type="protein sequence ID" value="CAK9309342.1"/>
    <property type="molecule type" value="Genomic_DNA"/>
</dbReference>
<keyword evidence="2" id="KW-1185">Reference proteome</keyword>
<sequence>MGLAARVHCVHFVEFIGHFQEFALVESCVYSLAIVVDHAMGLDIRATLVIEVLVVFVVHLLMGSELVVDWIIGVGVVCGCARKKVTMAALEPVTVRSDQLVGPRNTAFVNVKHGSTSSVGLVCVESKKVSSPLQFWRFRRCHPT</sequence>
<name>A0ABP0XNP8_9ROSI</name>
<proteinExistence type="predicted"/>
<reference evidence="1 2" key="1">
    <citation type="submission" date="2024-03" db="EMBL/GenBank/DDBJ databases">
        <authorList>
            <person name="Gkanogiannis A."/>
            <person name="Becerra Lopez-Lavalle L."/>
        </authorList>
    </citation>
    <scope>NUCLEOTIDE SEQUENCE [LARGE SCALE GENOMIC DNA]</scope>
</reference>
<dbReference type="Proteomes" id="UP001642487">
    <property type="component" value="Chromosome 1"/>
</dbReference>
<evidence type="ECO:0000313" key="2">
    <source>
        <dbReference type="Proteomes" id="UP001642487"/>
    </source>
</evidence>
<gene>
    <name evidence="1" type="ORF">CITCOLO1_LOCUS905</name>
</gene>
<protein>
    <submittedName>
        <fullName evidence="1">Uncharacterized protein</fullName>
    </submittedName>
</protein>
<accession>A0ABP0XNP8</accession>